<sequence length="67" mass="7885">MYLQLLKDFVGRNDVKYFLIFSLICYLSFIGLSLLSDIDYHKKKKKENKNKIKLASHKQTTVSESEI</sequence>
<name>A0A6C0JBT2_9ZZZZ</name>
<organism evidence="2">
    <name type="scientific">viral metagenome</name>
    <dbReference type="NCBI Taxonomy" id="1070528"/>
    <lineage>
        <taxon>unclassified sequences</taxon>
        <taxon>metagenomes</taxon>
        <taxon>organismal metagenomes</taxon>
    </lineage>
</organism>
<reference evidence="2" key="1">
    <citation type="journal article" date="2020" name="Nature">
        <title>Giant virus diversity and host interactions through global metagenomics.</title>
        <authorList>
            <person name="Schulz F."/>
            <person name="Roux S."/>
            <person name="Paez-Espino D."/>
            <person name="Jungbluth S."/>
            <person name="Walsh D.A."/>
            <person name="Denef V.J."/>
            <person name="McMahon K.D."/>
            <person name="Konstantinidis K.T."/>
            <person name="Eloe-Fadrosh E.A."/>
            <person name="Kyrpides N.C."/>
            <person name="Woyke T."/>
        </authorList>
    </citation>
    <scope>NUCLEOTIDE SEQUENCE</scope>
    <source>
        <strain evidence="2">GVMAG-M-3300025860-25</strain>
    </source>
</reference>
<dbReference type="AlphaFoldDB" id="A0A6C0JBT2"/>
<feature type="transmembrane region" description="Helical" evidence="1">
    <location>
        <begin position="15"/>
        <end position="35"/>
    </location>
</feature>
<dbReference type="EMBL" id="MN740335">
    <property type="protein sequence ID" value="QHU01054.1"/>
    <property type="molecule type" value="Genomic_DNA"/>
</dbReference>
<evidence type="ECO:0000256" key="1">
    <source>
        <dbReference type="SAM" id="Phobius"/>
    </source>
</evidence>
<protein>
    <submittedName>
        <fullName evidence="2">Uncharacterized protein</fullName>
    </submittedName>
</protein>
<keyword evidence="1" id="KW-0472">Membrane</keyword>
<keyword evidence="1" id="KW-0812">Transmembrane</keyword>
<evidence type="ECO:0000313" key="2">
    <source>
        <dbReference type="EMBL" id="QHU01054.1"/>
    </source>
</evidence>
<accession>A0A6C0JBT2</accession>
<proteinExistence type="predicted"/>
<keyword evidence="1" id="KW-1133">Transmembrane helix</keyword>